<dbReference type="EMBL" id="JAERTX010000008">
    <property type="protein sequence ID" value="MBM9460382.1"/>
    <property type="molecule type" value="Genomic_DNA"/>
</dbReference>
<accession>A0A938Y1D6</accession>
<evidence type="ECO:0000313" key="6">
    <source>
        <dbReference type="Proteomes" id="UP000663791"/>
    </source>
</evidence>
<proteinExistence type="predicted"/>
<protein>
    <submittedName>
        <fullName evidence="5">NUDIX domain-containing protein</fullName>
    </submittedName>
</protein>
<evidence type="ECO:0000259" key="4">
    <source>
        <dbReference type="PROSITE" id="PS51462"/>
    </source>
</evidence>
<dbReference type="Pfam" id="PF00293">
    <property type="entry name" value="NUDIX"/>
    <property type="match status" value="1"/>
</dbReference>
<dbReference type="CDD" id="cd18876">
    <property type="entry name" value="NUDIX_Hydrolase"/>
    <property type="match status" value="1"/>
</dbReference>
<evidence type="ECO:0000256" key="3">
    <source>
        <dbReference type="ARBA" id="ARBA00022842"/>
    </source>
</evidence>
<dbReference type="Proteomes" id="UP000663791">
    <property type="component" value="Unassembled WGS sequence"/>
</dbReference>
<gene>
    <name evidence="5" type="ORF">JK386_10750</name>
</gene>
<comment type="cofactor">
    <cofactor evidence="1">
        <name>Mg(2+)</name>
        <dbReference type="ChEBI" id="CHEBI:18420"/>
    </cofactor>
</comment>
<evidence type="ECO:0000313" key="5">
    <source>
        <dbReference type="EMBL" id="MBM9460382.1"/>
    </source>
</evidence>
<dbReference type="GO" id="GO:0016787">
    <property type="term" value="F:hydrolase activity"/>
    <property type="evidence" value="ECO:0007669"/>
    <property type="project" value="UniProtKB-KW"/>
</dbReference>
<dbReference type="PANTHER" id="PTHR43046:SF12">
    <property type="entry name" value="GDP-MANNOSE MANNOSYL HYDROLASE"/>
    <property type="match status" value="1"/>
</dbReference>
<keyword evidence="3" id="KW-0460">Magnesium</keyword>
<dbReference type="RefSeq" id="WP_205291690.1">
    <property type="nucleotide sequence ID" value="NZ_CP074406.1"/>
</dbReference>
<evidence type="ECO:0000256" key="1">
    <source>
        <dbReference type="ARBA" id="ARBA00001946"/>
    </source>
</evidence>
<dbReference type="Gene3D" id="3.90.79.10">
    <property type="entry name" value="Nucleoside Triphosphate Pyrophosphohydrolase"/>
    <property type="match status" value="1"/>
</dbReference>
<dbReference type="PANTHER" id="PTHR43046">
    <property type="entry name" value="GDP-MANNOSE MANNOSYL HYDROLASE"/>
    <property type="match status" value="1"/>
</dbReference>
<dbReference type="PROSITE" id="PS51462">
    <property type="entry name" value="NUDIX"/>
    <property type="match status" value="1"/>
</dbReference>
<dbReference type="AlphaFoldDB" id="A0A938Y1D6"/>
<reference evidence="5" key="1">
    <citation type="submission" date="2021-01" db="EMBL/GenBank/DDBJ databases">
        <title>Novel species in genus Nocardioides.</title>
        <authorList>
            <person name="Zhang G."/>
        </authorList>
    </citation>
    <scope>NUCLEOTIDE SEQUENCE</scope>
    <source>
        <strain evidence="5">Zg-536</strain>
    </source>
</reference>
<dbReference type="InterPro" id="IPR000086">
    <property type="entry name" value="NUDIX_hydrolase_dom"/>
</dbReference>
<evidence type="ECO:0000256" key="2">
    <source>
        <dbReference type="ARBA" id="ARBA00022801"/>
    </source>
</evidence>
<feature type="domain" description="Nudix hydrolase" evidence="4">
    <location>
        <begin position="110"/>
        <end position="244"/>
    </location>
</feature>
<sequence length="258" mass="28168">MSDPSVSHSTVDDGTARLTWTSDLTDRGWRSAVDIVRRQAAAALVDHDRVEVKVATDDEEGQRIATWAGLQREGVQRGRTGDVVVYARLADDVPVHEPAGFRSLLNAFLPRKRGIAQMLVRDDTPGPEPRVLMCNLTYKSDWDLPGGVVEVGESPRLAVSRELEEELQLRITAGGLVLTDWMPPWGGWDDALCLVFDGGAHPEALADQVVPQAREIIAAQFLTLSEIDERATDFTARRVRAALASLAGTGPSYTESGR</sequence>
<organism evidence="5 6">
    <name type="scientific">Nocardioides faecalis</name>
    <dbReference type="NCBI Taxonomy" id="2803858"/>
    <lineage>
        <taxon>Bacteria</taxon>
        <taxon>Bacillati</taxon>
        <taxon>Actinomycetota</taxon>
        <taxon>Actinomycetes</taxon>
        <taxon>Propionibacteriales</taxon>
        <taxon>Nocardioidaceae</taxon>
        <taxon>Nocardioides</taxon>
    </lineage>
</organism>
<name>A0A938Y1D6_9ACTN</name>
<keyword evidence="6" id="KW-1185">Reference proteome</keyword>
<dbReference type="SUPFAM" id="SSF55811">
    <property type="entry name" value="Nudix"/>
    <property type="match status" value="1"/>
</dbReference>
<comment type="caution">
    <text evidence="5">The sequence shown here is derived from an EMBL/GenBank/DDBJ whole genome shotgun (WGS) entry which is preliminary data.</text>
</comment>
<keyword evidence="2" id="KW-0378">Hydrolase</keyword>
<dbReference type="InterPro" id="IPR015797">
    <property type="entry name" value="NUDIX_hydrolase-like_dom_sf"/>
</dbReference>